<keyword evidence="1" id="KW-1133">Transmembrane helix</keyword>
<comment type="caution">
    <text evidence="2">The sequence shown here is derived from an EMBL/GenBank/DDBJ whole genome shotgun (WGS) entry which is preliminary data.</text>
</comment>
<proteinExistence type="predicted"/>
<dbReference type="Proteomes" id="UP000230108">
    <property type="component" value="Unassembled WGS sequence"/>
</dbReference>
<accession>A0A2M7QEX4</accession>
<name>A0A2M7QEX4_9BACT</name>
<organism evidence="2 3">
    <name type="scientific">Candidatus Roizmanbacteria bacterium CG_4_10_14_0_8_um_filter_39_9</name>
    <dbReference type="NCBI Taxonomy" id="1974829"/>
    <lineage>
        <taxon>Bacteria</taxon>
        <taxon>Candidatus Roizmaniibacteriota</taxon>
    </lineage>
</organism>
<sequence>MEEHFTPLPQNPDTTTVVNQPNNSKQIFIIVGVFLLLILAGIILSTRSTKEKTPEAVLPTISVKRTPTTVPTLIPYPTLGSMRLSTKDGAASYSVNSPVVIVLKATSDGKNIVSYDGIVSYDKQGFVYKNATSNIADFSVVPFDRGNYVAVSGIKSTVDNNMPVWSDTTLAEIEFMATKAGTYSFSLDPKGNDTSKLVDDMGQPVYPESSQLQLEIR</sequence>
<evidence type="ECO:0008006" key="4">
    <source>
        <dbReference type="Google" id="ProtNLM"/>
    </source>
</evidence>
<keyword evidence="1" id="KW-0472">Membrane</keyword>
<protein>
    <recommendedName>
        <fullName evidence="4">Cohesin domain-containing protein</fullName>
    </recommendedName>
</protein>
<reference evidence="3" key="1">
    <citation type="submission" date="2017-09" db="EMBL/GenBank/DDBJ databases">
        <title>Depth-based differentiation of microbial function through sediment-hosted aquifers and enrichment of novel symbionts in the deep terrestrial subsurface.</title>
        <authorList>
            <person name="Probst A.J."/>
            <person name="Ladd B."/>
            <person name="Jarett J.K."/>
            <person name="Geller-Mcgrath D.E."/>
            <person name="Sieber C.M.K."/>
            <person name="Emerson J.B."/>
            <person name="Anantharaman K."/>
            <person name="Thomas B.C."/>
            <person name="Malmstrom R."/>
            <person name="Stieglmeier M."/>
            <person name="Klingl A."/>
            <person name="Woyke T."/>
            <person name="Ryan C.M."/>
            <person name="Banfield J.F."/>
        </authorList>
    </citation>
    <scope>NUCLEOTIDE SEQUENCE [LARGE SCALE GENOMIC DNA]</scope>
</reference>
<dbReference type="EMBL" id="PFLF01000035">
    <property type="protein sequence ID" value="PIY69312.1"/>
    <property type="molecule type" value="Genomic_DNA"/>
</dbReference>
<evidence type="ECO:0000256" key="1">
    <source>
        <dbReference type="SAM" id="Phobius"/>
    </source>
</evidence>
<evidence type="ECO:0000313" key="3">
    <source>
        <dbReference type="Proteomes" id="UP000230108"/>
    </source>
</evidence>
<dbReference type="Gene3D" id="2.60.40.680">
    <property type="match status" value="1"/>
</dbReference>
<gene>
    <name evidence="2" type="ORF">COY90_01255</name>
</gene>
<dbReference type="AlphaFoldDB" id="A0A2M7QEX4"/>
<evidence type="ECO:0000313" key="2">
    <source>
        <dbReference type="EMBL" id="PIY69312.1"/>
    </source>
</evidence>
<feature type="transmembrane region" description="Helical" evidence="1">
    <location>
        <begin position="27"/>
        <end position="44"/>
    </location>
</feature>
<keyword evidence="1" id="KW-0812">Transmembrane</keyword>